<dbReference type="GO" id="GO:0018738">
    <property type="term" value="F:S-formylglutathione hydrolase activity"/>
    <property type="evidence" value="ECO:0007669"/>
    <property type="project" value="UniProtKB-EC"/>
</dbReference>
<gene>
    <name evidence="7" type="ORF">FEHR0123_LOCUS3752</name>
</gene>
<evidence type="ECO:0000256" key="4">
    <source>
        <dbReference type="ARBA" id="ARBA00022487"/>
    </source>
</evidence>
<dbReference type="PANTHER" id="PTHR10061:SF0">
    <property type="entry name" value="S-FORMYLGLUTATHIONE HYDROLASE"/>
    <property type="match status" value="1"/>
</dbReference>
<dbReference type="GO" id="GO:0052689">
    <property type="term" value="F:carboxylic ester hydrolase activity"/>
    <property type="evidence" value="ECO:0007669"/>
    <property type="project" value="UniProtKB-KW"/>
</dbReference>
<protein>
    <recommendedName>
        <fullName evidence="3">S-formylglutathione hydrolase</fullName>
        <ecNumber evidence="2">3.1.2.12</ecNumber>
    </recommendedName>
</protein>
<comment type="similarity">
    <text evidence="1">Belongs to the esterase D family.</text>
</comment>
<dbReference type="InterPro" id="IPR014186">
    <property type="entry name" value="S-formylglutathione_hydrol"/>
</dbReference>
<keyword evidence="5" id="KW-0378">Hydrolase</keyword>
<keyword evidence="4" id="KW-0719">Serine esterase</keyword>
<name>A0A7S3HYG2_9SPIT</name>
<feature type="active site" description="Charge relay system" evidence="6">
    <location>
        <position position="317"/>
    </location>
</feature>
<evidence type="ECO:0000256" key="5">
    <source>
        <dbReference type="ARBA" id="ARBA00022801"/>
    </source>
</evidence>
<feature type="active site" description="Charge relay system" evidence="6">
    <location>
        <position position="284"/>
    </location>
</feature>
<dbReference type="Pfam" id="PF00756">
    <property type="entry name" value="Esterase"/>
    <property type="match status" value="1"/>
</dbReference>
<dbReference type="PANTHER" id="PTHR10061">
    <property type="entry name" value="S-FORMYLGLUTATHIONE HYDROLASE"/>
    <property type="match status" value="1"/>
</dbReference>
<feature type="active site" description="Charge relay system" evidence="6">
    <location>
        <position position="205"/>
    </location>
</feature>
<evidence type="ECO:0000256" key="3">
    <source>
        <dbReference type="ARBA" id="ARBA00016774"/>
    </source>
</evidence>
<organism evidence="7">
    <name type="scientific">Favella ehrenbergii</name>
    <dbReference type="NCBI Taxonomy" id="182087"/>
    <lineage>
        <taxon>Eukaryota</taxon>
        <taxon>Sar</taxon>
        <taxon>Alveolata</taxon>
        <taxon>Ciliophora</taxon>
        <taxon>Intramacronucleata</taxon>
        <taxon>Spirotrichea</taxon>
        <taxon>Choreotrichia</taxon>
        <taxon>Tintinnida</taxon>
        <taxon>Xystonellidae</taxon>
        <taxon>Favella</taxon>
    </lineage>
</organism>
<evidence type="ECO:0000313" key="7">
    <source>
        <dbReference type="EMBL" id="CAE0308841.1"/>
    </source>
</evidence>
<dbReference type="GO" id="GO:0005829">
    <property type="term" value="C:cytosol"/>
    <property type="evidence" value="ECO:0007669"/>
    <property type="project" value="TreeGrafter"/>
</dbReference>
<reference evidence="7" key="1">
    <citation type="submission" date="2021-01" db="EMBL/GenBank/DDBJ databases">
        <authorList>
            <person name="Corre E."/>
            <person name="Pelletier E."/>
            <person name="Niang G."/>
            <person name="Scheremetjew M."/>
            <person name="Finn R."/>
            <person name="Kale V."/>
            <person name="Holt S."/>
            <person name="Cochrane G."/>
            <person name="Meng A."/>
            <person name="Brown T."/>
            <person name="Cohen L."/>
        </authorList>
    </citation>
    <scope>NUCLEOTIDE SEQUENCE</scope>
    <source>
        <strain evidence="7">Fehren 1</strain>
    </source>
</reference>
<sequence>MLGELPLDKLVTHSFDGLDKVSDLVHTMHEGNCLRGVVNINSHESLLPADDIKVISTVKSCGGFIKTVEHWSRVNDCKMTFSIFLPEDRVERQRREPYPAIYFCSGLTCTHENATSKMNYARQCKKHGVVMVMPDTSPRGVDAACPDASNSDWTIGYGAGHYCNATQAPWNKHFNMYTYITEELPSVVERYFHVDTERRSIMGFSMGGNGALICAAKQPERYRSVTALAPISRPTQSEFFCGSALTAYFGSPEAAKDYSISDILNEKGRALKLPPGYVDVGSRDQFMQHLMIPELIKSLNENGHGNFPVNYHEDYNHSFYFINEVIEDHIDFHAAHLNR</sequence>
<accession>A0A7S3HYG2</accession>
<proteinExistence type="inferred from homology"/>
<evidence type="ECO:0000256" key="6">
    <source>
        <dbReference type="PIRSR" id="PIRSR614186-1"/>
    </source>
</evidence>
<dbReference type="GO" id="GO:0046294">
    <property type="term" value="P:formaldehyde catabolic process"/>
    <property type="evidence" value="ECO:0007669"/>
    <property type="project" value="InterPro"/>
</dbReference>
<evidence type="ECO:0000256" key="1">
    <source>
        <dbReference type="ARBA" id="ARBA00005622"/>
    </source>
</evidence>
<dbReference type="AlphaFoldDB" id="A0A7S3HYG2"/>
<dbReference type="EMBL" id="HBIE01012367">
    <property type="protein sequence ID" value="CAE0308841.1"/>
    <property type="molecule type" value="Transcribed_RNA"/>
</dbReference>
<dbReference type="InterPro" id="IPR000801">
    <property type="entry name" value="Esterase-like"/>
</dbReference>
<dbReference type="EC" id="3.1.2.12" evidence="2"/>
<dbReference type="InterPro" id="IPR029058">
    <property type="entry name" value="AB_hydrolase_fold"/>
</dbReference>
<evidence type="ECO:0000256" key="2">
    <source>
        <dbReference type="ARBA" id="ARBA00012479"/>
    </source>
</evidence>
<dbReference type="Gene3D" id="3.40.50.1820">
    <property type="entry name" value="alpha/beta hydrolase"/>
    <property type="match status" value="1"/>
</dbReference>
<dbReference type="SUPFAM" id="SSF53474">
    <property type="entry name" value="alpha/beta-Hydrolases"/>
    <property type="match status" value="1"/>
</dbReference>